<evidence type="ECO:0000259" key="11">
    <source>
        <dbReference type="PROSITE" id="PS50067"/>
    </source>
</evidence>
<dbReference type="PROSITE" id="PS00411">
    <property type="entry name" value="KINESIN_MOTOR_1"/>
    <property type="match status" value="1"/>
</dbReference>
<keyword evidence="4 9" id="KW-0175">Coiled coil</keyword>
<keyword evidence="2 7" id="KW-0547">Nucleotide-binding</keyword>
<dbReference type="PROSITE" id="PS50067">
    <property type="entry name" value="KINESIN_MOTOR_2"/>
    <property type="match status" value="1"/>
</dbReference>
<protein>
    <recommendedName>
        <fullName evidence="8">Kinesin-like protein</fullName>
    </recommendedName>
</protein>
<sequence length="727" mass="80821">MPVSTRSQITTTTTNHGENEPNPTTTQRLRNPHHGLKEKLKTLTLLYEQQKQASVALKNGSLRPPQEKNVMRENTMPNTTITRTFVLPQPPSNDEDAKENIVVGSDRIVGFSCPRKTTSTTTNVCVSSSATVARKLSMGMVQEFEKVDAVSEKQGKVGSRILVFVRLRPMNKKEKEAESRCCVRIVNRRDVYLTEFANENDYLRLNRLRGRHFTFDAAFPDSSTQQEVYSTTTSELVEAVLQGRNGSVFCYGATGAGKTYTMLGTVENPGVMVLAIKDLFSKIKQRSFDGSHVVHLSYLEVYNETVRDLLSPGRPLVLREDKQGIVAACLTQYRAYSTDEVMALLQQGNQNRTTEPTRANETSSRSHAILQVVVEYRVRDASMNIVNRVGKLSLIDLAGSERALATDQRTLRSLEGANINRSLLALSSCINALVEGKKHIPYRNSKLTQLLKDSLGGICNTVMIANISPSNLSFGETQNTVHWADRAKEIRAKVSDANEDQLPVPETETDQTKLVLELQKENRDLRIQLARQQQKFLTLQKQSLASHASPTPPSAGSLSTPPTSAQPIEKRRARTSFLAGTCFTPETKKKGPELAVKTLQRTVKALEAEIERLKKDHSLQLKQKDDLIYELSQKGGKQTLTTMEVGKGVMTRAKDPHNSEMKSPSQRFRSPAPTAKKRSFWDITTTNSPSVTTLNGRKTRSHVLAEPTAPPPSLLLQPGFARQKANI</sequence>
<evidence type="ECO:0000256" key="9">
    <source>
        <dbReference type="SAM" id="Coils"/>
    </source>
</evidence>
<dbReference type="InterPro" id="IPR036961">
    <property type="entry name" value="Kinesin_motor_dom_sf"/>
</dbReference>
<feature type="region of interest" description="Disordered" evidence="10">
    <location>
        <begin position="653"/>
        <end position="676"/>
    </location>
</feature>
<reference evidence="13" key="2">
    <citation type="submission" date="2025-08" db="UniProtKB">
        <authorList>
            <consortium name="RefSeq"/>
        </authorList>
    </citation>
    <scope>IDENTIFICATION</scope>
    <source>
        <tissue evidence="13">Young leaves</tissue>
    </source>
</reference>
<evidence type="ECO:0000256" key="10">
    <source>
        <dbReference type="SAM" id="MobiDB-lite"/>
    </source>
</evidence>
<dbReference type="Pfam" id="PF00225">
    <property type="entry name" value="Kinesin"/>
    <property type="match status" value="1"/>
</dbReference>
<evidence type="ECO:0000256" key="6">
    <source>
        <dbReference type="ARBA" id="ARBA00060769"/>
    </source>
</evidence>
<evidence type="ECO:0000256" key="1">
    <source>
        <dbReference type="ARBA" id="ARBA00022701"/>
    </source>
</evidence>
<evidence type="ECO:0000256" key="8">
    <source>
        <dbReference type="RuleBase" id="RU000394"/>
    </source>
</evidence>
<comment type="similarity">
    <text evidence="6">Belongs to the TRAFAC class myosin-kinesin ATPase superfamily. Kinesin family. KIN-8 subfamily.</text>
</comment>
<name>A0A8B8MLM4_ABRPR</name>
<evidence type="ECO:0000313" key="13">
    <source>
        <dbReference type="RefSeq" id="XP_027368803.1"/>
    </source>
</evidence>
<dbReference type="RefSeq" id="XP_027368803.1">
    <property type="nucleotide sequence ID" value="XM_027513002.1"/>
</dbReference>
<dbReference type="PANTHER" id="PTHR47968:SF13">
    <property type="entry name" value="KINESIN-LIKE PROTEIN KIF19 ISOFORM X1"/>
    <property type="match status" value="1"/>
</dbReference>
<dbReference type="OrthoDB" id="3176171at2759"/>
<dbReference type="InterPro" id="IPR019821">
    <property type="entry name" value="Kinesin_motor_CS"/>
</dbReference>
<dbReference type="GO" id="GO:0008017">
    <property type="term" value="F:microtubule binding"/>
    <property type="evidence" value="ECO:0007669"/>
    <property type="project" value="InterPro"/>
</dbReference>
<gene>
    <name evidence="13" type="primary">LOC113874789</name>
</gene>
<dbReference type="InterPro" id="IPR001752">
    <property type="entry name" value="Kinesin_motor_dom"/>
</dbReference>
<dbReference type="PANTHER" id="PTHR47968">
    <property type="entry name" value="CENTROMERE PROTEIN E"/>
    <property type="match status" value="1"/>
</dbReference>
<dbReference type="AlphaFoldDB" id="A0A8B8MLM4"/>
<dbReference type="Proteomes" id="UP000694853">
    <property type="component" value="Unplaced"/>
</dbReference>
<dbReference type="SUPFAM" id="SSF52540">
    <property type="entry name" value="P-loop containing nucleoside triphosphate hydrolases"/>
    <property type="match status" value="1"/>
</dbReference>
<dbReference type="PRINTS" id="PR00380">
    <property type="entry name" value="KINESINHEAVY"/>
</dbReference>
<dbReference type="KEGG" id="aprc:113874789"/>
<dbReference type="FunFam" id="3.40.850.10:FF:000054">
    <property type="entry name" value="Kinesin-like protein"/>
    <property type="match status" value="1"/>
</dbReference>
<evidence type="ECO:0000256" key="3">
    <source>
        <dbReference type="ARBA" id="ARBA00022840"/>
    </source>
</evidence>
<keyword evidence="5 7" id="KW-0505">Motor protein</keyword>
<evidence type="ECO:0000256" key="4">
    <source>
        <dbReference type="ARBA" id="ARBA00023054"/>
    </source>
</evidence>
<feature type="compositionally biased region" description="Polar residues" evidence="10">
    <location>
        <begin position="541"/>
        <end position="566"/>
    </location>
</feature>
<keyword evidence="1 8" id="KW-0493">Microtubule</keyword>
<evidence type="ECO:0000256" key="2">
    <source>
        <dbReference type="ARBA" id="ARBA00022741"/>
    </source>
</evidence>
<dbReference type="InterPro" id="IPR027417">
    <property type="entry name" value="P-loop_NTPase"/>
</dbReference>
<dbReference type="GO" id="GO:0003777">
    <property type="term" value="F:microtubule motor activity"/>
    <property type="evidence" value="ECO:0007669"/>
    <property type="project" value="InterPro"/>
</dbReference>
<organism evidence="12 13">
    <name type="scientific">Abrus precatorius</name>
    <name type="common">Indian licorice</name>
    <name type="synonym">Glycine abrus</name>
    <dbReference type="NCBI Taxonomy" id="3816"/>
    <lineage>
        <taxon>Eukaryota</taxon>
        <taxon>Viridiplantae</taxon>
        <taxon>Streptophyta</taxon>
        <taxon>Embryophyta</taxon>
        <taxon>Tracheophyta</taxon>
        <taxon>Spermatophyta</taxon>
        <taxon>Magnoliopsida</taxon>
        <taxon>eudicotyledons</taxon>
        <taxon>Gunneridae</taxon>
        <taxon>Pentapetalae</taxon>
        <taxon>rosids</taxon>
        <taxon>fabids</taxon>
        <taxon>Fabales</taxon>
        <taxon>Fabaceae</taxon>
        <taxon>Papilionoideae</taxon>
        <taxon>50 kb inversion clade</taxon>
        <taxon>NPAAA clade</taxon>
        <taxon>indigoferoid/millettioid clade</taxon>
        <taxon>Abreae</taxon>
        <taxon>Abrus</taxon>
    </lineage>
</organism>
<dbReference type="GeneID" id="113874789"/>
<feature type="region of interest" description="Disordered" evidence="10">
    <location>
        <begin position="541"/>
        <end position="569"/>
    </location>
</feature>
<feature type="region of interest" description="Disordered" evidence="10">
    <location>
        <begin position="1"/>
        <end position="33"/>
    </location>
</feature>
<reference evidence="12" key="1">
    <citation type="journal article" date="2019" name="Toxins">
        <title>Detection of Abrin-Like and Prepropulchellin-Like Toxin Genes and Transcripts Using Whole Genome Sequencing and Full-Length Transcript Sequencing of Abrus precatorius.</title>
        <authorList>
            <person name="Hovde B.T."/>
            <person name="Daligault H.E."/>
            <person name="Hanschen E.R."/>
            <person name="Kunde Y.A."/>
            <person name="Johnson M.B."/>
            <person name="Starkenburg S.R."/>
            <person name="Johnson S.L."/>
        </authorList>
    </citation>
    <scope>NUCLEOTIDE SEQUENCE [LARGE SCALE GENOMIC DNA]</scope>
</reference>
<dbReference type="GO" id="GO:0005524">
    <property type="term" value="F:ATP binding"/>
    <property type="evidence" value="ECO:0007669"/>
    <property type="project" value="UniProtKB-UniRule"/>
</dbReference>
<dbReference type="InterPro" id="IPR027640">
    <property type="entry name" value="Kinesin-like_fam"/>
</dbReference>
<dbReference type="SMART" id="SM00129">
    <property type="entry name" value="KISc"/>
    <property type="match status" value="1"/>
</dbReference>
<feature type="region of interest" description="Disordered" evidence="10">
    <location>
        <begin position="704"/>
        <end position="727"/>
    </location>
</feature>
<feature type="coiled-coil region" evidence="9">
    <location>
        <begin position="596"/>
        <end position="623"/>
    </location>
</feature>
<accession>A0A8B8MLM4</accession>
<dbReference type="GO" id="GO:0005874">
    <property type="term" value="C:microtubule"/>
    <property type="evidence" value="ECO:0007669"/>
    <property type="project" value="UniProtKB-KW"/>
</dbReference>
<evidence type="ECO:0000256" key="7">
    <source>
        <dbReference type="PROSITE-ProRule" id="PRU00283"/>
    </source>
</evidence>
<evidence type="ECO:0000313" key="12">
    <source>
        <dbReference type="Proteomes" id="UP000694853"/>
    </source>
</evidence>
<proteinExistence type="inferred from homology"/>
<evidence type="ECO:0000256" key="5">
    <source>
        <dbReference type="ARBA" id="ARBA00023175"/>
    </source>
</evidence>
<feature type="binding site" evidence="7">
    <location>
        <begin position="252"/>
        <end position="259"/>
    </location>
    <ligand>
        <name>ATP</name>
        <dbReference type="ChEBI" id="CHEBI:30616"/>
    </ligand>
</feature>
<dbReference type="Gene3D" id="3.40.850.10">
    <property type="entry name" value="Kinesin motor domain"/>
    <property type="match status" value="1"/>
</dbReference>
<feature type="domain" description="Kinesin motor" evidence="11">
    <location>
        <begin position="160"/>
        <end position="490"/>
    </location>
</feature>
<keyword evidence="3 7" id="KW-0067">ATP-binding</keyword>
<dbReference type="GO" id="GO:0007018">
    <property type="term" value="P:microtubule-based movement"/>
    <property type="evidence" value="ECO:0007669"/>
    <property type="project" value="InterPro"/>
</dbReference>
<keyword evidence="12" id="KW-1185">Reference proteome</keyword>